<dbReference type="AlphaFoldDB" id="A0A8H7PEX8"/>
<dbReference type="GO" id="GO:0005778">
    <property type="term" value="C:peroxisomal membrane"/>
    <property type="evidence" value="ECO:0007669"/>
    <property type="project" value="TreeGrafter"/>
</dbReference>
<feature type="compositionally biased region" description="Low complexity" evidence="1">
    <location>
        <begin position="68"/>
        <end position="79"/>
    </location>
</feature>
<dbReference type="InterPro" id="IPR006708">
    <property type="entry name" value="Pex19"/>
</dbReference>
<feature type="compositionally biased region" description="Polar residues" evidence="1">
    <location>
        <begin position="100"/>
        <end position="113"/>
    </location>
</feature>
<dbReference type="GO" id="GO:0033328">
    <property type="term" value="F:peroxisome membrane targeting sequence binding"/>
    <property type="evidence" value="ECO:0007669"/>
    <property type="project" value="TreeGrafter"/>
</dbReference>
<dbReference type="Proteomes" id="UP000654370">
    <property type="component" value="Unassembled WGS sequence"/>
</dbReference>
<proteinExistence type="predicted"/>
<feature type="compositionally biased region" description="Acidic residues" evidence="1">
    <location>
        <begin position="13"/>
        <end position="28"/>
    </location>
</feature>
<dbReference type="PANTHER" id="PTHR12774:SF2">
    <property type="entry name" value="PEROXISOMAL BIOGENESIS FACTOR 19"/>
    <property type="match status" value="1"/>
</dbReference>
<evidence type="ECO:0000313" key="2">
    <source>
        <dbReference type="EMBL" id="KAG2172676.1"/>
    </source>
</evidence>
<feature type="compositionally biased region" description="Acidic residues" evidence="1">
    <location>
        <begin position="53"/>
        <end position="67"/>
    </location>
</feature>
<reference evidence="2" key="1">
    <citation type="submission" date="2020-12" db="EMBL/GenBank/DDBJ databases">
        <title>Metabolic potential, ecology and presence of endohyphal bacteria is reflected in genomic diversity of Mucoromycotina.</title>
        <authorList>
            <person name="Muszewska A."/>
            <person name="Okrasinska A."/>
            <person name="Steczkiewicz K."/>
            <person name="Drgas O."/>
            <person name="Orlowska M."/>
            <person name="Perlinska-Lenart U."/>
            <person name="Aleksandrzak-Piekarczyk T."/>
            <person name="Szatraj K."/>
            <person name="Zielenkiewicz U."/>
            <person name="Pilsyk S."/>
            <person name="Malc E."/>
            <person name="Mieczkowski P."/>
            <person name="Kruszewska J.S."/>
            <person name="Biernat P."/>
            <person name="Pawlowska J."/>
        </authorList>
    </citation>
    <scope>NUCLEOTIDE SEQUENCE</scope>
    <source>
        <strain evidence="2">WA0000067209</strain>
    </source>
</reference>
<feature type="region of interest" description="Disordered" evidence="1">
    <location>
        <begin position="100"/>
        <end position="123"/>
    </location>
</feature>
<organism evidence="2 3">
    <name type="scientific">Mortierella isabellina</name>
    <name type="common">Filamentous fungus</name>
    <name type="synonym">Umbelopsis isabellina</name>
    <dbReference type="NCBI Taxonomy" id="91625"/>
    <lineage>
        <taxon>Eukaryota</taxon>
        <taxon>Fungi</taxon>
        <taxon>Fungi incertae sedis</taxon>
        <taxon>Mucoromycota</taxon>
        <taxon>Mucoromycotina</taxon>
        <taxon>Umbelopsidomycetes</taxon>
        <taxon>Umbelopsidales</taxon>
        <taxon>Umbelopsidaceae</taxon>
        <taxon>Umbelopsis</taxon>
    </lineage>
</organism>
<dbReference type="EMBL" id="JAEPQZ010000016">
    <property type="protein sequence ID" value="KAG2172676.1"/>
    <property type="molecule type" value="Genomic_DNA"/>
</dbReference>
<protein>
    <recommendedName>
        <fullName evidence="4">Pex19 protein</fullName>
    </recommendedName>
</protein>
<dbReference type="OrthoDB" id="21292at2759"/>
<dbReference type="PANTHER" id="PTHR12774">
    <property type="entry name" value="PEROXISOMAL BIOGENESIS FACTOR 19"/>
    <property type="match status" value="1"/>
</dbReference>
<name>A0A8H7PEX8_MORIS</name>
<feature type="region of interest" description="Disordered" evidence="1">
    <location>
        <begin position="266"/>
        <end position="295"/>
    </location>
</feature>
<accession>A0A8H7PEX8</accession>
<feature type="region of interest" description="Disordered" evidence="1">
    <location>
        <begin position="1"/>
        <end position="86"/>
    </location>
</feature>
<feature type="compositionally biased region" description="Low complexity" evidence="1">
    <location>
        <begin position="29"/>
        <end position="49"/>
    </location>
</feature>
<sequence length="295" mass="33065">MSEGKDLHSTNPQDEDPELDDLLDDVLDDFSAPTSSSAAKKPAAPTATTVEQAGDDEDLDAMLDDDFAQQLAAGMEELMGGAGDGQDEFKETFEKIWKSFENTSLDDPATSATPEGPVDPETKKTFQETIAQTMNKLRTSSDKVETDLSEEPDDAFMAEMMKQMESLADNGDFQNMLEGMMGQLMSKDLLYEPMKDLAAKYPDWLEKNKDKTPPAEYEKYEKQYEYVKQIVTRYEDPKFDEKDEKQANEVVDLMQKMQELGQPPAEMMDEMAPGMNLGPDGMPDMSKLNEQCSIM</sequence>
<evidence type="ECO:0008006" key="4">
    <source>
        <dbReference type="Google" id="ProtNLM"/>
    </source>
</evidence>
<dbReference type="GO" id="GO:0045046">
    <property type="term" value="P:protein import into peroxisome membrane"/>
    <property type="evidence" value="ECO:0007669"/>
    <property type="project" value="TreeGrafter"/>
</dbReference>
<gene>
    <name evidence="2" type="ORF">INT43_000023</name>
</gene>
<keyword evidence="3" id="KW-1185">Reference proteome</keyword>
<evidence type="ECO:0000256" key="1">
    <source>
        <dbReference type="SAM" id="MobiDB-lite"/>
    </source>
</evidence>
<dbReference type="Pfam" id="PF04614">
    <property type="entry name" value="Pex19"/>
    <property type="match status" value="1"/>
</dbReference>
<comment type="caution">
    <text evidence="2">The sequence shown here is derived from an EMBL/GenBank/DDBJ whole genome shotgun (WGS) entry which is preliminary data.</text>
</comment>
<dbReference type="Gene3D" id="1.20.120.900">
    <property type="entry name" value="Pex19, mPTS binding domain"/>
    <property type="match status" value="1"/>
</dbReference>
<evidence type="ECO:0000313" key="3">
    <source>
        <dbReference type="Proteomes" id="UP000654370"/>
    </source>
</evidence>
<dbReference type="InterPro" id="IPR038322">
    <property type="entry name" value="Pex19_C_sf"/>
</dbReference>